<accession>A0ABU2VSD9</accession>
<evidence type="ECO:0000259" key="1">
    <source>
        <dbReference type="Pfam" id="PF16289"/>
    </source>
</evidence>
<gene>
    <name evidence="2" type="ORF">RNB18_49845</name>
</gene>
<evidence type="ECO:0000313" key="3">
    <source>
        <dbReference type="Proteomes" id="UP001183824"/>
    </source>
</evidence>
<keyword evidence="3" id="KW-1185">Reference proteome</keyword>
<dbReference type="Pfam" id="PF16289">
    <property type="entry name" value="PIN_12"/>
    <property type="match status" value="1"/>
</dbReference>
<organism evidence="2 3">
    <name type="scientific">Streptomyces doebereineriae</name>
    <dbReference type="NCBI Taxonomy" id="3075528"/>
    <lineage>
        <taxon>Bacteria</taxon>
        <taxon>Bacillati</taxon>
        <taxon>Actinomycetota</taxon>
        <taxon>Actinomycetes</taxon>
        <taxon>Kitasatosporales</taxon>
        <taxon>Streptomycetaceae</taxon>
        <taxon>Streptomyces</taxon>
    </lineage>
</organism>
<reference evidence="3" key="1">
    <citation type="submission" date="2023-07" db="EMBL/GenBank/DDBJ databases">
        <title>30 novel species of actinomycetes from the DSMZ collection.</title>
        <authorList>
            <person name="Nouioui I."/>
        </authorList>
    </citation>
    <scope>NUCLEOTIDE SEQUENCE [LARGE SCALE GENOMIC DNA]</scope>
    <source>
        <strain evidence="3">DSM 41640</strain>
    </source>
</reference>
<feature type="domain" description="DUF4935" evidence="1">
    <location>
        <begin position="1"/>
        <end position="160"/>
    </location>
</feature>
<name>A0ABU2VSD9_9ACTN</name>
<dbReference type="RefSeq" id="WP_311720758.1">
    <property type="nucleotide sequence ID" value="NZ_JAVREZ010000039.1"/>
</dbReference>
<dbReference type="Proteomes" id="UP001183824">
    <property type="component" value="Unassembled WGS sequence"/>
</dbReference>
<proteinExistence type="predicted"/>
<sequence>MDTSILRSFNPQSSSADLLRAIRATGAARVAAPSMVLTELCAQQAIKYREQHERAAEALEALRATTPWPVDLSLEPCEEDAFREHWRNKWLAVVEEVPTSAESMLQGFFRESNNLPPCRMVKGNIKIGARDTAIWLSAVEYAREHPDETVYFVSSNTNDFGNRSPYPSPMSEDLVGLEDRFVHLTSMDDVAARFAEPATIDEESAVAMLGNPLFTDEVARVSREALAEASSRPFGSFSCTVVSDLGGEHVIAHATGWTTTKAAFSSVENMQAYRIGDQVWCTATVQWLLGGVVLTNVQPPRVSAGACSWTTTVLFTPRGAESRITVLRAETPLPVSGEEFDALGLPEPVPSPVERAVTGLMEAAANAAVNRRPLQGIPRPYEGASLRKAITKQVRMGDTAAG</sequence>
<dbReference type="InterPro" id="IPR032557">
    <property type="entry name" value="DUF4935"/>
</dbReference>
<comment type="caution">
    <text evidence="2">The sequence shown here is derived from an EMBL/GenBank/DDBJ whole genome shotgun (WGS) entry which is preliminary data.</text>
</comment>
<evidence type="ECO:0000313" key="2">
    <source>
        <dbReference type="EMBL" id="MDT0488170.1"/>
    </source>
</evidence>
<dbReference type="EMBL" id="JAVREZ010000039">
    <property type="protein sequence ID" value="MDT0488170.1"/>
    <property type="molecule type" value="Genomic_DNA"/>
</dbReference>
<protein>
    <submittedName>
        <fullName evidence="2">PIN domain-containing protein</fullName>
    </submittedName>
</protein>